<dbReference type="SUPFAM" id="SSF54001">
    <property type="entry name" value="Cysteine proteinases"/>
    <property type="match status" value="1"/>
</dbReference>
<protein>
    <submittedName>
        <fullName evidence="3">CSON000448 protein</fullName>
    </submittedName>
</protein>
<dbReference type="InterPro" id="IPR013201">
    <property type="entry name" value="Prot_inhib_I29"/>
</dbReference>
<dbReference type="EMBL" id="UFQS01001077">
    <property type="protein sequence ID" value="SSX08870.1"/>
    <property type="molecule type" value="Genomic_DNA"/>
</dbReference>
<gene>
    <name evidence="3" type="primary">CSON000448</name>
</gene>
<dbReference type="SMART" id="SM00848">
    <property type="entry name" value="Inhibitor_I29"/>
    <property type="match status" value="1"/>
</dbReference>
<proteinExistence type="predicted"/>
<reference evidence="4" key="2">
    <citation type="submission" date="2018-07" db="EMBL/GenBank/DDBJ databases">
        <authorList>
            <person name="Quirk P.G."/>
            <person name="Krulwich T.A."/>
        </authorList>
    </citation>
    <scope>NUCLEOTIDE SEQUENCE</scope>
</reference>
<evidence type="ECO:0000313" key="4">
    <source>
        <dbReference type="EMBL" id="SSX28781.1"/>
    </source>
</evidence>
<feature type="transmembrane region" description="Helical" evidence="1">
    <location>
        <begin position="24"/>
        <end position="45"/>
    </location>
</feature>
<sequence>MTAQDQTCLLLLIRFYGAVMRERVVVVALWVIFRLYFSLYMAATLRPIKIGMKKSILLKVNAASESTKWESYKRKYGKMYKNSEDEAIHKAIYLKNMREIEIHNSHYRKGEFPYWKEENEFTDLTEDEFRHYYRSILMEERGPINYVKSNNNANKEKRK</sequence>
<dbReference type="Gene3D" id="1.10.287.2250">
    <property type="match status" value="1"/>
</dbReference>
<accession>A0A336L5E3</accession>
<organism evidence="3">
    <name type="scientific">Culicoides sonorensis</name>
    <name type="common">Biting midge</name>
    <dbReference type="NCBI Taxonomy" id="179676"/>
    <lineage>
        <taxon>Eukaryota</taxon>
        <taxon>Metazoa</taxon>
        <taxon>Ecdysozoa</taxon>
        <taxon>Arthropoda</taxon>
        <taxon>Hexapoda</taxon>
        <taxon>Insecta</taxon>
        <taxon>Pterygota</taxon>
        <taxon>Neoptera</taxon>
        <taxon>Endopterygota</taxon>
        <taxon>Diptera</taxon>
        <taxon>Nematocera</taxon>
        <taxon>Chironomoidea</taxon>
        <taxon>Ceratopogonidae</taxon>
        <taxon>Ceratopogoninae</taxon>
        <taxon>Culicoides</taxon>
        <taxon>Monoculicoides</taxon>
    </lineage>
</organism>
<feature type="domain" description="Cathepsin propeptide inhibitor" evidence="2">
    <location>
        <begin position="69"/>
        <end position="129"/>
    </location>
</feature>
<dbReference type="AlphaFoldDB" id="A0A336L5E3"/>
<evidence type="ECO:0000256" key="1">
    <source>
        <dbReference type="SAM" id="Phobius"/>
    </source>
</evidence>
<name>A0A336L5E3_CULSO</name>
<dbReference type="VEuPathDB" id="VectorBase:CSON000448"/>
<dbReference type="InterPro" id="IPR038765">
    <property type="entry name" value="Papain-like_cys_pep_sf"/>
</dbReference>
<dbReference type="Pfam" id="PF08246">
    <property type="entry name" value="Inhibitor_I29"/>
    <property type="match status" value="1"/>
</dbReference>
<dbReference type="EMBL" id="UFQT01001077">
    <property type="protein sequence ID" value="SSX28781.1"/>
    <property type="molecule type" value="Genomic_DNA"/>
</dbReference>
<evidence type="ECO:0000259" key="2">
    <source>
        <dbReference type="SMART" id="SM00848"/>
    </source>
</evidence>
<keyword evidence="1" id="KW-0812">Transmembrane</keyword>
<evidence type="ECO:0000313" key="3">
    <source>
        <dbReference type="EMBL" id="SSX08870.1"/>
    </source>
</evidence>
<keyword evidence="1" id="KW-0472">Membrane</keyword>
<reference evidence="3" key="1">
    <citation type="submission" date="2018-04" db="EMBL/GenBank/DDBJ databases">
        <authorList>
            <person name="Go L.Y."/>
            <person name="Mitchell J.A."/>
        </authorList>
    </citation>
    <scope>NUCLEOTIDE SEQUENCE</scope>
    <source>
        <tissue evidence="3">Whole organism</tissue>
    </source>
</reference>
<keyword evidence="1" id="KW-1133">Transmembrane helix</keyword>